<keyword evidence="1" id="KW-1133">Transmembrane helix</keyword>
<dbReference type="GO" id="GO:0030427">
    <property type="term" value="C:site of polarized growth"/>
    <property type="evidence" value="ECO:0007669"/>
    <property type="project" value="TreeGrafter"/>
</dbReference>
<dbReference type="GO" id="GO:0006972">
    <property type="term" value="P:hyperosmotic response"/>
    <property type="evidence" value="ECO:0007669"/>
    <property type="project" value="TreeGrafter"/>
</dbReference>
<name>A0AAF0EN92_9BASI</name>
<dbReference type="GO" id="GO:0005886">
    <property type="term" value="C:plasma membrane"/>
    <property type="evidence" value="ECO:0007669"/>
    <property type="project" value="InterPro"/>
</dbReference>
<protein>
    <recommendedName>
        <fullName evidence="4">Transmembrane protein</fullName>
    </recommendedName>
</protein>
<keyword evidence="1" id="KW-0812">Transmembrane</keyword>
<dbReference type="GO" id="GO:0007232">
    <property type="term" value="P:osmosensory signaling pathway via Sho1 osmosensor"/>
    <property type="evidence" value="ECO:0007669"/>
    <property type="project" value="InterPro"/>
</dbReference>
<dbReference type="GO" id="GO:0005576">
    <property type="term" value="C:extracellular region"/>
    <property type="evidence" value="ECO:0007669"/>
    <property type="project" value="TreeGrafter"/>
</dbReference>
<evidence type="ECO:0000256" key="1">
    <source>
        <dbReference type="SAM" id="Phobius"/>
    </source>
</evidence>
<reference evidence="2" key="1">
    <citation type="submission" date="2023-03" db="EMBL/GenBank/DDBJ databases">
        <title>Mating type loci evolution in Malassezia.</title>
        <authorList>
            <person name="Coelho M.A."/>
        </authorList>
    </citation>
    <scope>NUCLEOTIDE SEQUENCE</scope>
    <source>
        <strain evidence="2">CBS 9557</strain>
    </source>
</reference>
<evidence type="ECO:0008006" key="4">
    <source>
        <dbReference type="Google" id="ProtNLM"/>
    </source>
</evidence>
<dbReference type="GO" id="GO:0030010">
    <property type="term" value="P:establishment of cell polarity"/>
    <property type="evidence" value="ECO:0007669"/>
    <property type="project" value="TreeGrafter"/>
</dbReference>
<accession>A0AAF0EN92</accession>
<dbReference type="GO" id="GO:0009986">
    <property type="term" value="C:cell surface"/>
    <property type="evidence" value="ECO:0007669"/>
    <property type="project" value="TreeGrafter"/>
</dbReference>
<dbReference type="GO" id="GO:0031505">
    <property type="term" value="P:fungal-type cell wall organization"/>
    <property type="evidence" value="ECO:0007669"/>
    <property type="project" value="TreeGrafter"/>
</dbReference>
<feature type="transmembrane region" description="Helical" evidence="1">
    <location>
        <begin position="186"/>
        <end position="207"/>
    </location>
</feature>
<evidence type="ECO:0000313" key="2">
    <source>
        <dbReference type="EMBL" id="WFD25202.1"/>
    </source>
</evidence>
<dbReference type="InterPro" id="IPR039295">
    <property type="entry name" value="MSB2"/>
</dbReference>
<dbReference type="PANTHER" id="PTHR35778">
    <property type="entry name" value="SIGNALING MUCIN HKR1-RELATED"/>
    <property type="match status" value="1"/>
</dbReference>
<dbReference type="Proteomes" id="UP001213623">
    <property type="component" value="Chromosome 1"/>
</dbReference>
<dbReference type="PANTHER" id="PTHR35778:SF1">
    <property type="entry name" value="SIGNALING MUCIN HKR1-RELATED"/>
    <property type="match status" value="1"/>
</dbReference>
<keyword evidence="3" id="KW-1185">Reference proteome</keyword>
<dbReference type="AlphaFoldDB" id="A0AAF0EN92"/>
<dbReference type="EMBL" id="CP119892">
    <property type="protein sequence ID" value="WFD25202.1"/>
    <property type="molecule type" value="Genomic_DNA"/>
</dbReference>
<keyword evidence="1" id="KW-0472">Membrane</keyword>
<dbReference type="GO" id="GO:0001402">
    <property type="term" value="P:signal transduction involved in filamentous growth"/>
    <property type="evidence" value="ECO:0007669"/>
    <property type="project" value="TreeGrafter"/>
</dbReference>
<sequence>MHTSTSTYLSSSGVSTATTLVTTSVATTGTAAPAAWPEIVVPNNAKTAPPSNTTLVAVLFQRSLSWYWIVTQRATTAQIFTFMPKILSTALGVDDSQVSTSRLMMYETPTDDSVVRTLYLCYVPTSCTAALKQMIQNPQSLFYRQNQSSIEQELVSLIDPTFDPLTYANTSDGVTGDTVAPQTRNVLVGSISGAAGAVLLGVLAWWVRKRHADRVVMEGKSKRNTIQSFVDCSAPQQETSEQPMHMSHSYFAGDNNATPSVTAFESPCGVTGTIGMREPAIHPLPWSPVPVMRTSRALSSVQLDPSVRWSHYPQEAHDAAQSHEQLVPYENYLDGFDATTWDGHSFALEEQGETQQRKNDVLECRVVV</sequence>
<gene>
    <name evidence="2" type="ORF">MNAN1_000168</name>
</gene>
<proteinExistence type="predicted"/>
<evidence type="ECO:0000313" key="3">
    <source>
        <dbReference type="Proteomes" id="UP001213623"/>
    </source>
</evidence>
<dbReference type="GO" id="GO:0005034">
    <property type="term" value="F:osmosensor activity"/>
    <property type="evidence" value="ECO:0007669"/>
    <property type="project" value="InterPro"/>
</dbReference>
<organism evidence="2 3">
    <name type="scientific">Malassezia nana</name>
    <dbReference type="NCBI Taxonomy" id="180528"/>
    <lineage>
        <taxon>Eukaryota</taxon>
        <taxon>Fungi</taxon>
        <taxon>Dikarya</taxon>
        <taxon>Basidiomycota</taxon>
        <taxon>Ustilaginomycotina</taxon>
        <taxon>Malasseziomycetes</taxon>
        <taxon>Malasseziales</taxon>
        <taxon>Malasseziaceae</taxon>
        <taxon>Malassezia</taxon>
    </lineage>
</organism>